<name>A0A8S1M8B1_9CILI</name>
<protein>
    <submittedName>
        <fullName evidence="1">Uncharacterized protein</fullName>
    </submittedName>
</protein>
<proteinExistence type="predicted"/>
<gene>
    <name evidence="1" type="ORF">PSON_ATCC_30995.1.T0350011</name>
</gene>
<sequence length="59" mass="7117">MIKGFYLKFPKNYQVFLMQECSTYHILPQHQLFNQKNEIMNIKSLKTKLNKLLKKAKTL</sequence>
<organism evidence="1 2">
    <name type="scientific">Paramecium sonneborni</name>
    <dbReference type="NCBI Taxonomy" id="65129"/>
    <lineage>
        <taxon>Eukaryota</taxon>
        <taxon>Sar</taxon>
        <taxon>Alveolata</taxon>
        <taxon>Ciliophora</taxon>
        <taxon>Intramacronucleata</taxon>
        <taxon>Oligohymenophorea</taxon>
        <taxon>Peniculida</taxon>
        <taxon>Parameciidae</taxon>
        <taxon>Paramecium</taxon>
    </lineage>
</organism>
<dbReference type="EMBL" id="CAJJDN010000035">
    <property type="protein sequence ID" value="CAD8076510.1"/>
    <property type="molecule type" value="Genomic_DNA"/>
</dbReference>
<accession>A0A8S1M8B1</accession>
<dbReference type="Proteomes" id="UP000692954">
    <property type="component" value="Unassembled WGS sequence"/>
</dbReference>
<evidence type="ECO:0000313" key="2">
    <source>
        <dbReference type="Proteomes" id="UP000692954"/>
    </source>
</evidence>
<dbReference type="AlphaFoldDB" id="A0A8S1M8B1"/>
<comment type="caution">
    <text evidence="1">The sequence shown here is derived from an EMBL/GenBank/DDBJ whole genome shotgun (WGS) entry which is preliminary data.</text>
</comment>
<evidence type="ECO:0000313" key="1">
    <source>
        <dbReference type="EMBL" id="CAD8076510.1"/>
    </source>
</evidence>
<keyword evidence="2" id="KW-1185">Reference proteome</keyword>
<reference evidence="1" key="1">
    <citation type="submission" date="2021-01" db="EMBL/GenBank/DDBJ databases">
        <authorList>
            <consortium name="Genoscope - CEA"/>
            <person name="William W."/>
        </authorList>
    </citation>
    <scope>NUCLEOTIDE SEQUENCE</scope>
</reference>